<feature type="compositionally biased region" description="Low complexity" evidence="1">
    <location>
        <begin position="111"/>
        <end position="138"/>
    </location>
</feature>
<keyword evidence="3" id="KW-1185">Reference proteome</keyword>
<protein>
    <submittedName>
        <fullName evidence="2">Unnamed protein product</fullName>
    </submittedName>
</protein>
<proteinExistence type="predicted"/>
<comment type="caution">
    <text evidence="2">The sequence shown here is derived from an EMBL/GenBank/DDBJ whole genome shotgun (WGS) entry which is preliminary data.</text>
</comment>
<reference evidence="2" key="1">
    <citation type="submission" date="2023-04" db="EMBL/GenBank/DDBJ databases">
        <title>Ambrosiozyma monospora NBRC 1965.</title>
        <authorList>
            <person name="Ichikawa N."/>
            <person name="Sato H."/>
            <person name="Tonouchi N."/>
        </authorList>
    </citation>
    <scope>NUCLEOTIDE SEQUENCE</scope>
    <source>
        <strain evidence="2">NBRC 1965</strain>
    </source>
</reference>
<feature type="compositionally biased region" description="Polar residues" evidence="1">
    <location>
        <begin position="302"/>
        <end position="327"/>
    </location>
</feature>
<gene>
    <name evidence="2" type="ORF">Amon01_000940000</name>
</gene>
<dbReference type="EMBL" id="BSXU01011054">
    <property type="protein sequence ID" value="GME73836.1"/>
    <property type="molecule type" value="Genomic_DNA"/>
</dbReference>
<sequence>MTGSFTQNSLHSIPLSFSNTNGEANSGRSILGGANCSFSGSNGITLPRPQLSSVVGTPGGNYGPFSSGSLSSAGSPPFIGKGHGNGNVMFSIGQRKDTTSPLPPISESLFSQLPHHQHPQQQQPDQQQQQSQRQQSQQTYPHYQKGASPSSHSSASLPPMLPTPFAQVPNQQQQSQGFPPIGQYGTSLQRQDSSPSNYGGNGGTSARSSGAPSPWSSTNFEQYQYSRSNSIPPVASNNTNQLPLPSTIPPILSPGSGSGSRSTSASASSLPTVPSSTTVPGAPSLISPSLPLSSTFLGSAASRRNSQYSSLPQTHPNKNHNNQQYYQ</sequence>
<organism evidence="2 3">
    <name type="scientific">Ambrosiozyma monospora</name>
    <name type="common">Yeast</name>
    <name type="synonym">Endomycopsis monosporus</name>
    <dbReference type="NCBI Taxonomy" id="43982"/>
    <lineage>
        <taxon>Eukaryota</taxon>
        <taxon>Fungi</taxon>
        <taxon>Dikarya</taxon>
        <taxon>Ascomycota</taxon>
        <taxon>Saccharomycotina</taxon>
        <taxon>Pichiomycetes</taxon>
        <taxon>Pichiales</taxon>
        <taxon>Pichiaceae</taxon>
        <taxon>Ambrosiozyma</taxon>
    </lineage>
</organism>
<evidence type="ECO:0000313" key="2">
    <source>
        <dbReference type="EMBL" id="GME73836.1"/>
    </source>
</evidence>
<feature type="region of interest" description="Disordered" evidence="1">
    <location>
        <begin position="85"/>
        <end position="327"/>
    </location>
</feature>
<dbReference type="Proteomes" id="UP001165063">
    <property type="component" value="Unassembled WGS sequence"/>
</dbReference>
<feature type="compositionally biased region" description="Polar residues" evidence="1">
    <location>
        <begin position="168"/>
        <end position="177"/>
    </location>
</feature>
<accession>A0A9W6T309</accession>
<feature type="compositionally biased region" description="Polar residues" evidence="1">
    <location>
        <begin position="184"/>
        <end position="241"/>
    </location>
</feature>
<evidence type="ECO:0000256" key="1">
    <source>
        <dbReference type="SAM" id="MobiDB-lite"/>
    </source>
</evidence>
<feature type="compositionally biased region" description="Low complexity" evidence="1">
    <location>
        <begin position="147"/>
        <end position="158"/>
    </location>
</feature>
<feature type="compositionally biased region" description="Low complexity" evidence="1">
    <location>
        <begin position="253"/>
        <end position="294"/>
    </location>
</feature>
<name>A0A9W6T309_AMBMO</name>
<evidence type="ECO:0000313" key="3">
    <source>
        <dbReference type="Proteomes" id="UP001165063"/>
    </source>
</evidence>
<dbReference type="AlphaFoldDB" id="A0A9W6T309"/>